<reference evidence="2 3" key="1">
    <citation type="submission" date="2019-03" db="EMBL/GenBank/DDBJ databases">
        <authorList>
            <consortium name="Pathogen Informatics"/>
        </authorList>
    </citation>
    <scope>NUCLEOTIDE SEQUENCE [LARGE SCALE GENOMIC DNA]</scope>
    <source>
        <strain evidence="2 3">NCTC12282</strain>
    </source>
</reference>
<dbReference type="EMBL" id="CAADJA010000002">
    <property type="protein sequence ID" value="VFS46025.1"/>
    <property type="molecule type" value="Genomic_DNA"/>
</dbReference>
<proteinExistence type="predicted"/>
<name>A0A484ZDB2_9GAMM</name>
<sequence length="53" mass="5734">MSNCLKAEPAATDKKDLTPQQKKMADCSTEAAGKELKGEDRKTFMATCLKKAA</sequence>
<dbReference type="InterPro" id="IPR011690">
    <property type="entry name" value="P_starv_induced_PsiF"/>
</dbReference>
<dbReference type="Proteomes" id="UP000373449">
    <property type="component" value="Unassembled WGS sequence"/>
</dbReference>
<dbReference type="Pfam" id="PF07769">
    <property type="entry name" value="PsiF_repeat"/>
    <property type="match status" value="1"/>
</dbReference>
<dbReference type="RefSeq" id="WP_134530951.1">
    <property type="nucleotide sequence ID" value="NZ_CAADJA010000002.1"/>
</dbReference>
<accession>A0A484ZDB2</accession>
<dbReference type="AlphaFoldDB" id="A0A484ZDB2"/>
<evidence type="ECO:0000313" key="2">
    <source>
        <dbReference type="EMBL" id="VFS46025.1"/>
    </source>
</evidence>
<evidence type="ECO:0000313" key="3">
    <source>
        <dbReference type="Proteomes" id="UP000373449"/>
    </source>
</evidence>
<organism evidence="2 3">
    <name type="scientific">Budvicia aquatica</name>
    <dbReference type="NCBI Taxonomy" id="82979"/>
    <lineage>
        <taxon>Bacteria</taxon>
        <taxon>Pseudomonadati</taxon>
        <taxon>Pseudomonadota</taxon>
        <taxon>Gammaproteobacteria</taxon>
        <taxon>Enterobacterales</taxon>
        <taxon>Budviciaceae</taxon>
        <taxon>Budvicia</taxon>
    </lineage>
</organism>
<feature type="region of interest" description="Disordered" evidence="1">
    <location>
        <begin position="1"/>
        <end position="23"/>
    </location>
</feature>
<evidence type="ECO:0000256" key="1">
    <source>
        <dbReference type="SAM" id="MobiDB-lite"/>
    </source>
</evidence>
<gene>
    <name evidence="2" type="primary">psiF_2</name>
    <name evidence="2" type="ORF">NCTC12282_00913</name>
</gene>
<protein>
    <submittedName>
        <fullName evidence="2">Phosphate starvation-inducible protein psiF</fullName>
    </submittedName>
</protein>